<dbReference type="AlphaFoldDB" id="A0A6I4NWK1"/>
<proteinExistence type="predicted"/>
<feature type="region of interest" description="Disordered" evidence="1">
    <location>
        <begin position="280"/>
        <end position="314"/>
    </location>
</feature>
<sequence length="314" mass="30761">AAAAVPAVLGAGGATAATMLMPRGDGAPTAATQVLGTAAAAEALEGEEEEGEEKKRSPWTWPLIALISILAIVLIGTVIALLVNNGAQDDPPSTSPERTTATTRPTNTTTPSQTPKTVEVNEADYLGMNIDDAEAALEDLGLQVSRQAGSPATDPTAANTVSGVSPTGAVPAGDTVTLTYFTAAENPAAPSSGPTVAGAANPTAGTTITVNWAGQSCPAGQTLTGYSLSVLGDATVTGSGTFGPGTTSGSVAVANVPGGAFTMTFTYNCGSLVSPPSPTTNVTIAAATTPETTPAPPPTEDGAAQPPSASPSTD</sequence>
<protein>
    <submittedName>
        <fullName evidence="4">PASTA domain-containing protein</fullName>
    </submittedName>
</protein>
<keyword evidence="2" id="KW-0472">Membrane</keyword>
<keyword evidence="2" id="KW-0812">Transmembrane</keyword>
<organism evidence="4 5">
    <name type="scientific">Agromyces seonyuensis</name>
    <dbReference type="NCBI Taxonomy" id="2662446"/>
    <lineage>
        <taxon>Bacteria</taxon>
        <taxon>Bacillati</taxon>
        <taxon>Actinomycetota</taxon>
        <taxon>Actinomycetes</taxon>
        <taxon>Micrococcales</taxon>
        <taxon>Microbacteriaceae</taxon>
        <taxon>Agromyces</taxon>
    </lineage>
</organism>
<dbReference type="SMART" id="SM00740">
    <property type="entry name" value="PASTA"/>
    <property type="match status" value="1"/>
</dbReference>
<dbReference type="Gene3D" id="3.30.10.20">
    <property type="match status" value="1"/>
</dbReference>
<evidence type="ECO:0000256" key="2">
    <source>
        <dbReference type="SAM" id="Phobius"/>
    </source>
</evidence>
<feature type="compositionally biased region" description="Low complexity" evidence="1">
    <location>
        <begin position="91"/>
        <end position="117"/>
    </location>
</feature>
<gene>
    <name evidence="4" type="ORF">GB864_02665</name>
</gene>
<evidence type="ECO:0000313" key="5">
    <source>
        <dbReference type="Proteomes" id="UP000438182"/>
    </source>
</evidence>
<evidence type="ECO:0000259" key="3">
    <source>
        <dbReference type="PROSITE" id="PS51178"/>
    </source>
</evidence>
<feature type="domain" description="PASTA" evidence="3">
    <location>
        <begin position="116"/>
        <end position="182"/>
    </location>
</feature>
<evidence type="ECO:0000256" key="1">
    <source>
        <dbReference type="SAM" id="MobiDB-lite"/>
    </source>
</evidence>
<keyword evidence="2" id="KW-1133">Transmembrane helix</keyword>
<accession>A0A6I4NWK1</accession>
<evidence type="ECO:0000313" key="4">
    <source>
        <dbReference type="EMBL" id="MWB97462.1"/>
    </source>
</evidence>
<dbReference type="CDD" id="cd06577">
    <property type="entry name" value="PASTA_pknB"/>
    <property type="match status" value="1"/>
</dbReference>
<dbReference type="PROSITE" id="PS51178">
    <property type="entry name" value="PASTA"/>
    <property type="match status" value="1"/>
</dbReference>
<reference evidence="4 5" key="1">
    <citation type="submission" date="2019-12" db="EMBL/GenBank/DDBJ databases">
        <authorList>
            <person name="Kim Y.S."/>
        </authorList>
    </citation>
    <scope>NUCLEOTIDE SEQUENCE [LARGE SCALE GENOMIC DNA]</scope>
    <source>
        <strain evidence="4 5">MMS17-SY077</strain>
    </source>
</reference>
<feature type="non-terminal residue" evidence="4">
    <location>
        <position position="1"/>
    </location>
</feature>
<feature type="transmembrane region" description="Helical" evidence="2">
    <location>
        <begin position="63"/>
        <end position="83"/>
    </location>
</feature>
<dbReference type="Proteomes" id="UP000438182">
    <property type="component" value="Unassembled WGS sequence"/>
</dbReference>
<feature type="region of interest" description="Disordered" evidence="1">
    <location>
        <begin position="86"/>
        <end position="117"/>
    </location>
</feature>
<dbReference type="InterPro" id="IPR005543">
    <property type="entry name" value="PASTA_dom"/>
</dbReference>
<dbReference type="Pfam" id="PF03793">
    <property type="entry name" value="PASTA"/>
    <property type="match status" value="1"/>
</dbReference>
<dbReference type="RefSeq" id="WP_160422804.1">
    <property type="nucleotide sequence ID" value="NZ_WSTA01000006.1"/>
</dbReference>
<comment type="caution">
    <text evidence="4">The sequence shown here is derived from an EMBL/GenBank/DDBJ whole genome shotgun (WGS) entry which is preliminary data.</text>
</comment>
<dbReference type="EMBL" id="WSTA01000006">
    <property type="protein sequence ID" value="MWB97462.1"/>
    <property type="molecule type" value="Genomic_DNA"/>
</dbReference>
<keyword evidence="5" id="KW-1185">Reference proteome</keyword>
<name>A0A6I4NWK1_9MICO</name>